<dbReference type="SUPFAM" id="SSF53335">
    <property type="entry name" value="S-adenosyl-L-methionine-dependent methyltransferases"/>
    <property type="match status" value="1"/>
</dbReference>
<dbReference type="GO" id="GO:0008757">
    <property type="term" value="F:S-adenosylmethionine-dependent methyltransferase activity"/>
    <property type="evidence" value="ECO:0007669"/>
    <property type="project" value="InterPro"/>
</dbReference>
<comment type="caution">
    <text evidence="2">The sequence shown here is derived from an EMBL/GenBank/DDBJ whole genome shotgun (WGS) entry which is preliminary data.</text>
</comment>
<gene>
    <name evidence="2" type="ORF">S01H4_63249</name>
</gene>
<dbReference type="Gene3D" id="3.40.50.150">
    <property type="entry name" value="Vaccinia Virus protein VP39"/>
    <property type="match status" value="1"/>
</dbReference>
<evidence type="ECO:0000313" key="2">
    <source>
        <dbReference type="EMBL" id="GAH12970.1"/>
    </source>
</evidence>
<protein>
    <recommendedName>
        <fullName evidence="1">Methyltransferase type 11 domain-containing protein</fullName>
    </recommendedName>
</protein>
<dbReference type="CDD" id="cd02440">
    <property type="entry name" value="AdoMet_MTases"/>
    <property type="match status" value="1"/>
</dbReference>
<sequence>AIDKDQKALNRLKQKTKTLNLENITIIKNSGEVKLNLESDLVDAVLLYDVLHFLKKTTREMLYRQAHRVLKQNGLISIYPKHISVDEPLDELKELLLDDVKQEVEGSGFSFKEKYCGTISHDDSLNRGCVLNFRK</sequence>
<name>X1DXT0_9ZZZZ</name>
<evidence type="ECO:0000259" key="1">
    <source>
        <dbReference type="Pfam" id="PF08241"/>
    </source>
</evidence>
<dbReference type="AlphaFoldDB" id="X1DXT0"/>
<dbReference type="InterPro" id="IPR029063">
    <property type="entry name" value="SAM-dependent_MTases_sf"/>
</dbReference>
<dbReference type="EMBL" id="BART01037983">
    <property type="protein sequence ID" value="GAH12970.1"/>
    <property type="molecule type" value="Genomic_DNA"/>
</dbReference>
<proteinExistence type="predicted"/>
<organism evidence="2">
    <name type="scientific">marine sediment metagenome</name>
    <dbReference type="NCBI Taxonomy" id="412755"/>
    <lineage>
        <taxon>unclassified sequences</taxon>
        <taxon>metagenomes</taxon>
        <taxon>ecological metagenomes</taxon>
    </lineage>
</organism>
<feature type="domain" description="Methyltransferase type 11" evidence="1">
    <location>
        <begin position="1"/>
        <end position="77"/>
    </location>
</feature>
<feature type="non-terminal residue" evidence="2">
    <location>
        <position position="1"/>
    </location>
</feature>
<reference evidence="2" key="1">
    <citation type="journal article" date="2014" name="Front. Microbiol.">
        <title>High frequency of phylogenetically diverse reductive dehalogenase-homologous genes in deep subseafloor sedimentary metagenomes.</title>
        <authorList>
            <person name="Kawai M."/>
            <person name="Futagami T."/>
            <person name="Toyoda A."/>
            <person name="Takaki Y."/>
            <person name="Nishi S."/>
            <person name="Hori S."/>
            <person name="Arai W."/>
            <person name="Tsubouchi T."/>
            <person name="Morono Y."/>
            <person name="Uchiyama I."/>
            <person name="Ito T."/>
            <person name="Fujiyama A."/>
            <person name="Inagaki F."/>
            <person name="Takami H."/>
        </authorList>
    </citation>
    <scope>NUCLEOTIDE SEQUENCE</scope>
    <source>
        <strain evidence="2">Expedition CK06-06</strain>
    </source>
</reference>
<accession>X1DXT0</accession>
<dbReference type="Pfam" id="PF08241">
    <property type="entry name" value="Methyltransf_11"/>
    <property type="match status" value="1"/>
</dbReference>
<dbReference type="InterPro" id="IPR013216">
    <property type="entry name" value="Methyltransf_11"/>
</dbReference>